<name>A0ABD3K9R1_EUCGL</name>
<evidence type="ECO:0000313" key="3">
    <source>
        <dbReference type="Proteomes" id="UP001634007"/>
    </source>
</evidence>
<dbReference type="Proteomes" id="UP001634007">
    <property type="component" value="Unassembled WGS sequence"/>
</dbReference>
<comment type="caution">
    <text evidence="2">The sequence shown here is derived from an EMBL/GenBank/DDBJ whole genome shotgun (WGS) entry which is preliminary data.</text>
</comment>
<evidence type="ECO:0000313" key="2">
    <source>
        <dbReference type="EMBL" id="KAL3733556.1"/>
    </source>
</evidence>
<feature type="region of interest" description="Disordered" evidence="1">
    <location>
        <begin position="49"/>
        <end position="121"/>
    </location>
</feature>
<proteinExistence type="predicted"/>
<gene>
    <name evidence="2" type="ORF">ACJRO7_022992</name>
</gene>
<protein>
    <submittedName>
        <fullName evidence="2">Uncharacterized protein</fullName>
    </submittedName>
</protein>
<sequence length="121" mass="13969">MAAITLWESLYTSIPLVKRKTKKRKMLGENGDLTSVSLCDASCKIGTHASAAQREKRRERFREGSFCNMREKSKGTQRENETKREMSSGEAGSRLRGRWRIKSMQWQRESKAHLKPPLLQN</sequence>
<feature type="compositionally biased region" description="Basic and acidic residues" evidence="1">
    <location>
        <begin position="53"/>
        <end position="87"/>
    </location>
</feature>
<dbReference type="EMBL" id="JBJKBG010000006">
    <property type="protein sequence ID" value="KAL3733556.1"/>
    <property type="molecule type" value="Genomic_DNA"/>
</dbReference>
<reference evidence="2 3" key="1">
    <citation type="submission" date="2024-11" db="EMBL/GenBank/DDBJ databases">
        <title>Chromosome-level genome assembly of Eucalyptus globulus Labill. provides insights into its genome evolution.</title>
        <authorList>
            <person name="Li X."/>
        </authorList>
    </citation>
    <scope>NUCLEOTIDE SEQUENCE [LARGE SCALE GENOMIC DNA]</scope>
    <source>
        <strain evidence="2">CL2024</strain>
        <tissue evidence="2">Fresh tender leaves</tissue>
    </source>
</reference>
<evidence type="ECO:0000256" key="1">
    <source>
        <dbReference type="SAM" id="MobiDB-lite"/>
    </source>
</evidence>
<dbReference type="AlphaFoldDB" id="A0ABD3K9R1"/>
<keyword evidence="3" id="KW-1185">Reference proteome</keyword>
<organism evidence="2 3">
    <name type="scientific">Eucalyptus globulus</name>
    <name type="common">Tasmanian blue gum</name>
    <dbReference type="NCBI Taxonomy" id="34317"/>
    <lineage>
        <taxon>Eukaryota</taxon>
        <taxon>Viridiplantae</taxon>
        <taxon>Streptophyta</taxon>
        <taxon>Embryophyta</taxon>
        <taxon>Tracheophyta</taxon>
        <taxon>Spermatophyta</taxon>
        <taxon>Magnoliopsida</taxon>
        <taxon>eudicotyledons</taxon>
        <taxon>Gunneridae</taxon>
        <taxon>Pentapetalae</taxon>
        <taxon>rosids</taxon>
        <taxon>malvids</taxon>
        <taxon>Myrtales</taxon>
        <taxon>Myrtaceae</taxon>
        <taxon>Myrtoideae</taxon>
        <taxon>Eucalypteae</taxon>
        <taxon>Eucalyptus</taxon>
    </lineage>
</organism>
<accession>A0ABD3K9R1</accession>